<comment type="caution">
    <text evidence="1">The sequence shown here is derived from an EMBL/GenBank/DDBJ whole genome shotgun (WGS) entry which is preliminary data.</text>
</comment>
<accession>A0A0F9H7X9</accession>
<name>A0A0F9H7X9_9ZZZZ</name>
<protein>
    <submittedName>
        <fullName evidence="1">Uncharacterized protein</fullName>
    </submittedName>
</protein>
<proteinExistence type="predicted"/>
<reference evidence="1" key="1">
    <citation type="journal article" date="2015" name="Nature">
        <title>Complex archaea that bridge the gap between prokaryotes and eukaryotes.</title>
        <authorList>
            <person name="Spang A."/>
            <person name="Saw J.H."/>
            <person name="Jorgensen S.L."/>
            <person name="Zaremba-Niedzwiedzka K."/>
            <person name="Martijn J."/>
            <person name="Lind A.E."/>
            <person name="van Eijk R."/>
            <person name="Schleper C."/>
            <person name="Guy L."/>
            <person name="Ettema T.J."/>
        </authorList>
    </citation>
    <scope>NUCLEOTIDE SEQUENCE</scope>
</reference>
<sequence length="22" mass="2682">IEIPHKKFITLRNKLDVIIEYV</sequence>
<feature type="non-terminal residue" evidence="1">
    <location>
        <position position="1"/>
    </location>
</feature>
<evidence type="ECO:0000313" key="1">
    <source>
        <dbReference type="EMBL" id="KKL71297.1"/>
    </source>
</evidence>
<organism evidence="1">
    <name type="scientific">marine sediment metagenome</name>
    <dbReference type="NCBI Taxonomy" id="412755"/>
    <lineage>
        <taxon>unclassified sequences</taxon>
        <taxon>metagenomes</taxon>
        <taxon>ecological metagenomes</taxon>
    </lineage>
</organism>
<gene>
    <name evidence="1" type="ORF">LCGC14_2096290</name>
</gene>
<dbReference type="EMBL" id="LAZR01025636">
    <property type="protein sequence ID" value="KKL71297.1"/>
    <property type="molecule type" value="Genomic_DNA"/>
</dbReference>
<dbReference type="AlphaFoldDB" id="A0A0F9H7X9"/>